<protein>
    <submittedName>
        <fullName evidence="2">Uncharacterized protein</fullName>
    </submittedName>
</protein>
<evidence type="ECO:0000256" key="1">
    <source>
        <dbReference type="SAM" id="MobiDB-lite"/>
    </source>
</evidence>
<name>A0A0G4GMI1_VITBC</name>
<proteinExistence type="predicted"/>
<reference evidence="2 3" key="1">
    <citation type="submission" date="2014-11" db="EMBL/GenBank/DDBJ databases">
        <authorList>
            <person name="Zhu J."/>
            <person name="Qi W."/>
            <person name="Song R."/>
        </authorList>
    </citation>
    <scope>NUCLEOTIDE SEQUENCE [LARGE SCALE GENOMIC DNA]</scope>
</reference>
<dbReference type="AlphaFoldDB" id="A0A0G4GMI1"/>
<sequence>MFGVARVNAKAKPKAKAANSTKKQPNGASKKAAVMKNIHKPAAVARGRRQIDLPQLLQHWREDTLGRREGRLLGFAAEPRHSGGYVVYISVERNRKDMQGCTRDSVTSIVTDCSKRRSAAVYVTLLGWNGTHVAWRVFFHLSADDILKLSISGEHWKVRRFTLCAVRGSVMELLFSGRFDDKFIRDRNNRIRVVVWPAEAVRENQTANGVTLPPTKSAVCSAIGLTC</sequence>
<dbReference type="EMBL" id="CDMY01000718">
    <property type="protein sequence ID" value="CEM31412.1"/>
    <property type="molecule type" value="Genomic_DNA"/>
</dbReference>
<dbReference type="VEuPathDB" id="CryptoDB:Vbra_10160"/>
<dbReference type="InParanoid" id="A0A0G4GMI1"/>
<keyword evidence="3" id="KW-1185">Reference proteome</keyword>
<dbReference type="Proteomes" id="UP000041254">
    <property type="component" value="Unassembled WGS sequence"/>
</dbReference>
<evidence type="ECO:0000313" key="3">
    <source>
        <dbReference type="Proteomes" id="UP000041254"/>
    </source>
</evidence>
<dbReference type="OrthoDB" id="2414723at2759"/>
<accession>A0A0G4GMI1</accession>
<feature type="region of interest" description="Disordered" evidence="1">
    <location>
        <begin position="1"/>
        <end position="33"/>
    </location>
</feature>
<gene>
    <name evidence="2" type="ORF">Vbra_10160</name>
</gene>
<evidence type="ECO:0000313" key="2">
    <source>
        <dbReference type="EMBL" id="CEM31412.1"/>
    </source>
</evidence>
<organism evidence="2 3">
    <name type="scientific">Vitrella brassicaformis (strain CCMP3155)</name>
    <dbReference type="NCBI Taxonomy" id="1169540"/>
    <lineage>
        <taxon>Eukaryota</taxon>
        <taxon>Sar</taxon>
        <taxon>Alveolata</taxon>
        <taxon>Colpodellida</taxon>
        <taxon>Vitrellaceae</taxon>
        <taxon>Vitrella</taxon>
    </lineage>
</organism>